<feature type="compositionally biased region" description="Polar residues" evidence="1">
    <location>
        <begin position="521"/>
        <end position="530"/>
    </location>
</feature>
<evidence type="ECO:0000256" key="2">
    <source>
        <dbReference type="SAM" id="SignalP"/>
    </source>
</evidence>
<feature type="region of interest" description="Disordered" evidence="1">
    <location>
        <begin position="589"/>
        <end position="671"/>
    </location>
</feature>
<reference evidence="4" key="2">
    <citation type="submission" date="2013-07" db="EMBL/GenBank/DDBJ databases">
        <authorList>
            <consortium name="The Broad Institute Genome Sequencing Platform"/>
            <person name="Cuomo C."/>
            <person name="Litvintseva A."/>
            <person name="Chen Y."/>
            <person name="Heitman J."/>
            <person name="Sun S."/>
            <person name="Springer D."/>
            <person name="Dromer F."/>
            <person name="Young S.K."/>
            <person name="Zeng Q."/>
            <person name="Gargeya S."/>
            <person name="Fitzgerald M."/>
            <person name="Abouelleil A."/>
            <person name="Alvarado L."/>
            <person name="Berlin A.M."/>
            <person name="Chapman S.B."/>
            <person name="Dewar J."/>
            <person name="Goldberg J."/>
            <person name="Griggs A."/>
            <person name="Gujja S."/>
            <person name="Hansen M."/>
            <person name="Howarth C."/>
            <person name="Imamovic A."/>
            <person name="Larimer J."/>
            <person name="McCowan C."/>
            <person name="Murphy C."/>
            <person name="Pearson M."/>
            <person name="Priest M."/>
            <person name="Roberts A."/>
            <person name="Saif S."/>
            <person name="Shea T."/>
            <person name="Sykes S."/>
            <person name="Wortman J."/>
            <person name="Nusbaum C."/>
            <person name="Birren B."/>
        </authorList>
    </citation>
    <scope>NUCLEOTIDE SEQUENCE</scope>
    <source>
        <strain evidence="4">CBS 10117</strain>
    </source>
</reference>
<evidence type="ECO:0000313" key="5">
    <source>
        <dbReference type="Proteomes" id="UP000078595"/>
    </source>
</evidence>
<feature type="compositionally biased region" description="Low complexity" evidence="1">
    <location>
        <begin position="165"/>
        <end position="187"/>
    </location>
</feature>
<feature type="chain" id="PRO_5008342176" evidence="2">
    <location>
        <begin position="23"/>
        <end position="712"/>
    </location>
</feature>
<feature type="compositionally biased region" description="Polar residues" evidence="1">
    <location>
        <begin position="493"/>
        <end position="505"/>
    </location>
</feature>
<protein>
    <submittedName>
        <fullName evidence="3">Uncharacterized protein</fullName>
    </submittedName>
</protein>
<dbReference type="GeneID" id="28967495"/>
<name>A0A1A6A7P4_9TREE</name>
<feature type="compositionally biased region" description="Basic and acidic residues" evidence="1">
    <location>
        <begin position="506"/>
        <end position="516"/>
    </location>
</feature>
<proteinExistence type="predicted"/>
<keyword evidence="2" id="KW-0732">Signal</keyword>
<dbReference type="EMBL" id="CP144533">
    <property type="protein sequence ID" value="WWC61198.1"/>
    <property type="molecule type" value="Genomic_DNA"/>
</dbReference>
<feature type="region of interest" description="Disordered" evidence="1">
    <location>
        <begin position="122"/>
        <end position="193"/>
    </location>
</feature>
<evidence type="ECO:0000313" key="4">
    <source>
        <dbReference type="EMBL" id="WWC61198.1"/>
    </source>
</evidence>
<evidence type="ECO:0000313" key="3">
    <source>
        <dbReference type="EMBL" id="OBR86078.1"/>
    </source>
</evidence>
<dbReference type="VEuPathDB" id="FungiDB:I303_03796"/>
<feature type="compositionally biased region" description="Basic and acidic residues" evidence="1">
    <location>
        <begin position="443"/>
        <end position="453"/>
    </location>
</feature>
<sequence length="712" mass="77667">MLAFYLIPFMSGFLITTFLKHACPDGALSCLPTMKRSIMDIKHHLFPLGAHSHAHTHTQSQLHIRIPLPLPSPIPLEYPLIPLVFPSPTYKAIEMASGEYQYEFEYLIPPILVRSEAQANAEADAEAKDGSARIPVSSPRINRQPPHGRHSASASESEYPSRLYSCSSPSQISPSPTRSSTFTRTSSTPPPTYSSKIILHTDFFSRLNSLMNELRPLAGNGSALIGYLKTNFGHDYLPFGGASETYTALAQNLSALVDPRLILNICLALALYNLTRYVDSYHSSSVQSLTISTKDLTELLLLEYCRKVLRLFGAIARYFVILLIIRPAAWMAMYFYRWLVGSCPSPTEDDRFHADGAEVVRSRTVDNVGIDRHTVPGYIGTNTHDVDGFKVEYSFEPLQRSYLPGLSPELSSSPADKLLAQVPDQDDHVFDLQDLSFDKVVDHQSKNTDKSTVEGDISIHPPGLGGISPASSAGRSVSDVSDLVDGMVEPSESHSANISKTTSFDSKQRRNYKEIGAEPQPTHSRTSISPSPLCPLEYSSCNDATIHRNTSTHEDTVDHEGFIDAGDTAIIHARDRNFPQIHDVQLTQSNYKVGPPTPSKSPPASSSTSTSTSTSTTSSRVSAPALPSTAPASKLVVQAEPRIATGPRHPGSQTGNRKKQKQKQKIGDGIKDVAVDSEVTMTSTADPSVDWLARIASLKNNGNNGGKSLDVQ</sequence>
<accession>A0A1A6A7P4</accession>
<keyword evidence="5" id="KW-1185">Reference proteome</keyword>
<dbReference type="OrthoDB" id="10637335at2759"/>
<feature type="compositionally biased region" description="Low complexity" evidence="1">
    <location>
        <begin position="602"/>
        <end position="633"/>
    </location>
</feature>
<feature type="compositionally biased region" description="Polar residues" evidence="1">
    <location>
        <begin position="469"/>
        <end position="479"/>
    </location>
</feature>
<feature type="signal peptide" evidence="2">
    <location>
        <begin position="1"/>
        <end position="22"/>
    </location>
</feature>
<evidence type="ECO:0000256" key="1">
    <source>
        <dbReference type="SAM" id="MobiDB-lite"/>
    </source>
</evidence>
<reference evidence="4" key="3">
    <citation type="submission" date="2024-02" db="EMBL/GenBank/DDBJ databases">
        <title>Comparative genomics of Cryptococcus and Kwoniella reveals pathogenesis evolution and contrasting modes of karyotype evolution via chromosome fusion or intercentromeric recombination.</title>
        <authorList>
            <person name="Coelho M.A."/>
            <person name="David-Palma M."/>
            <person name="Shea T."/>
            <person name="Bowers K."/>
            <person name="McGinley-Smith S."/>
            <person name="Mohammad A.W."/>
            <person name="Gnirke A."/>
            <person name="Yurkov A.M."/>
            <person name="Nowrousian M."/>
            <person name="Sun S."/>
            <person name="Cuomo C.A."/>
            <person name="Heitman J."/>
        </authorList>
    </citation>
    <scope>NUCLEOTIDE SEQUENCE</scope>
    <source>
        <strain evidence="4">CBS 10117</strain>
    </source>
</reference>
<gene>
    <name evidence="3" type="ORF">I303_03796</name>
    <name evidence="4" type="ORF">I303_103778</name>
</gene>
<dbReference type="Proteomes" id="UP000078595">
    <property type="component" value="Chromosome 4"/>
</dbReference>
<feature type="region of interest" description="Disordered" evidence="1">
    <location>
        <begin position="443"/>
        <end position="533"/>
    </location>
</feature>
<dbReference type="KEGG" id="kdj:28967495"/>
<reference evidence="3" key="1">
    <citation type="submission" date="2013-07" db="EMBL/GenBank/DDBJ databases">
        <title>The Genome Sequence of Cryptococcus dejecticola CBS10117.</title>
        <authorList>
            <consortium name="The Broad Institute Genome Sequencing Platform"/>
            <person name="Cuomo C."/>
            <person name="Litvintseva A."/>
            <person name="Chen Y."/>
            <person name="Heitman J."/>
            <person name="Sun S."/>
            <person name="Springer D."/>
            <person name="Dromer F."/>
            <person name="Young S.K."/>
            <person name="Zeng Q."/>
            <person name="Gargeya S."/>
            <person name="Fitzgerald M."/>
            <person name="Abouelleil A."/>
            <person name="Alvarado L."/>
            <person name="Berlin A.M."/>
            <person name="Chapman S.B."/>
            <person name="Dewar J."/>
            <person name="Goldberg J."/>
            <person name="Griggs A."/>
            <person name="Gujja S."/>
            <person name="Hansen M."/>
            <person name="Howarth C."/>
            <person name="Imamovic A."/>
            <person name="Larimer J."/>
            <person name="McCowan C."/>
            <person name="Murphy C."/>
            <person name="Pearson M."/>
            <person name="Priest M."/>
            <person name="Roberts A."/>
            <person name="Saif S."/>
            <person name="Shea T."/>
            <person name="Sykes S."/>
            <person name="Wortman J."/>
            <person name="Nusbaum C."/>
            <person name="Birren B."/>
        </authorList>
    </citation>
    <scope>NUCLEOTIDE SEQUENCE [LARGE SCALE GENOMIC DNA]</scope>
    <source>
        <strain evidence="3">CBS 10117</strain>
    </source>
</reference>
<dbReference type="EMBL" id="KI894030">
    <property type="protein sequence ID" value="OBR86078.1"/>
    <property type="molecule type" value="Genomic_DNA"/>
</dbReference>
<organism evidence="3">
    <name type="scientific">Kwoniella dejecticola CBS 10117</name>
    <dbReference type="NCBI Taxonomy" id="1296121"/>
    <lineage>
        <taxon>Eukaryota</taxon>
        <taxon>Fungi</taxon>
        <taxon>Dikarya</taxon>
        <taxon>Basidiomycota</taxon>
        <taxon>Agaricomycotina</taxon>
        <taxon>Tremellomycetes</taxon>
        <taxon>Tremellales</taxon>
        <taxon>Cryptococcaceae</taxon>
        <taxon>Kwoniella</taxon>
    </lineage>
</organism>
<dbReference type="RefSeq" id="XP_018263920.1">
    <property type="nucleotide sequence ID" value="XM_018407112.1"/>
</dbReference>
<dbReference type="AlphaFoldDB" id="A0A1A6A7P4"/>